<evidence type="ECO:0000256" key="3">
    <source>
        <dbReference type="PIRSR" id="PIRSR000390-1"/>
    </source>
</evidence>
<organism evidence="6 7">
    <name type="scientific">Pseudonocardia oroxyli</name>
    <dbReference type="NCBI Taxonomy" id="366584"/>
    <lineage>
        <taxon>Bacteria</taxon>
        <taxon>Bacillati</taxon>
        <taxon>Actinomycetota</taxon>
        <taxon>Actinomycetes</taxon>
        <taxon>Pseudonocardiales</taxon>
        <taxon>Pseudonocardiaceae</taxon>
        <taxon>Pseudonocardia</taxon>
    </lineage>
</organism>
<dbReference type="InterPro" id="IPR000653">
    <property type="entry name" value="DegT/StrS_aminotransferase"/>
</dbReference>
<evidence type="ECO:0000313" key="6">
    <source>
        <dbReference type="EMBL" id="SDF02225.1"/>
    </source>
</evidence>
<dbReference type="SUPFAM" id="SSF53383">
    <property type="entry name" value="PLP-dependent transferases"/>
    <property type="match status" value="1"/>
</dbReference>
<dbReference type="PANTHER" id="PTHR30244">
    <property type="entry name" value="TRANSAMINASE"/>
    <property type="match status" value="1"/>
</dbReference>
<dbReference type="InterPro" id="IPR015422">
    <property type="entry name" value="PyrdxlP-dep_Trfase_small"/>
</dbReference>
<sequence length="369" mass="38552">MNAGPVPLVDLAAQHAEVAAEVAEGWEQVLARTAFVGGPAVAAFEAEYAAYSGVEHVVGVANGTDALELALRALGIGPGDECIVPANTFIATAEAVARAGAEIVLVDCEPGTALIDVDAALAAVTERTRAVLPVHLYGQVADVARLRAELPAEVRIVEDAAQSQGARRDGRRAGAIGDIAGTSFYPGKNLGAYGDAGAVLTSSAELADRVRLIGAHGSPRKYEHTVVGVNSRLDTLQAVVLSAKLRRLDAWNALRREAAARYDALLADLPVVTPTVTPGNEPVWHLYVIEVDRRAEVLAHLNANGVGAGIHYPTPVHLTEAFATLGKAGDFPVAEAMADRILSLPLYPQITAEQQAWVIEVLRSALSAG</sequence>
<dbReference type="AlphaFoldDB" id="A0A1G7HP49"/>
<dbReference type="InterPro" id="IPR015421">
    <property type="entry name" value="PyrdxlP-dep_Trfase_major"/>
</dbReference>
<dbReference type="EMBL" id="FNBE01000003">
    <property type="protein sequence ID" value="SDF02225.1"/>
    <property type="molecule type" value="Genomic_DNA"/>
</dbReference>
<comment type="similarity">
    <text evidence="2 5">Belongs to the DegT/DnrJ/EryC1 family.</text>
</comment>
<dbReference type="InterPro" id="IPR015424">
    <property type="entry name" value="PyrdxlP-dep_Trfase"/>
</dbReference>
<accession>A0A1G7HP49</accession>
<dbReference type="CDD" id="cd00616">
    <property type="entry name" value="AHBA_syn"/>
    <property type="match status" value="1"/>
</dbReference>
<protein>
    <submittedName>
        <fullName evidence="6">dTDP-4-amino-4,6-dideoxygalactose transaminase</fullName>
    </submittedName>
</protein>
<dbReference type="STRING" id="366584.SAMN05216377_10377"/>
<dbReference type="GO" id="GO:0000271">
    <property type="term" value="P:polysaccharide biosynthetic process"/>
    <property type="evidence" value="ECO:0007669"/>
    <property type="project" value="TreeGrafter"/>
</dbReference>
<evidence type="ECO:0000256" key="5">
    <source>
        <dbReference type="RuleBase" id="RU004508"/>
    </source>
</evidence>
<dbReference type="Gene3D" id="3.90.1150.10">
    <property type="entry name" value="Aspartate Aminotransferase, domain 1"/>
    <property type="match status" value="1"/>
</dbReference>
<feature type="modified residue" description="N6-(pyridoxal phosphate)lysine" evidence="4">
    <location>
        <position position="188"/>
    </location>
</feature>
<keyword evidence="7" id="KW-1185">Reference proteome</keyword>
<evidence type="ECO:0000256" key="2">
    <source>
        <dbReference type="ARBA" id="ARBA00037999"/>
    </source>
</evidence>
<dbReference type="Gene3D" id="3.40.640.10">
    <property type="entry name" value="Type I PLP-dependent aspartate aminotransferase-like (Major domain)"/>
    <property type="match status" value="1"/>
</dbReference>
<dbReference type="GO" id="GO:0030170">
    <property type="term" value="F:pyridoxal phosphate binding"/>
    <property type="evidence" value="ECO:0007669"/>
    <property type="project" value="TreeGrafter"/>
</dbReference>
<dbReference type="OrthoDB" id="5342089at2"/>
<dbReference type="GO" id="GO:0008483">
    <property type="term" value="F:transaminase activity"/>
    <property type="evidence" value="ECO:0007669"/>
    <property type="project" value="TreeGrafter"/>
</dbReference>
<dbReference type="Proteomes" id="UP000198967">
    <property type="component" value="Unassembled WGS sequence"/>
</dbReference>
<evidence type="ECO:0000256" key="4">
    <source>
        <dbReference type="PIRSR" id="PIRSR000390-2"/>
    </source>
</evidence>
<feature type="active site" description="Proton acceptor" evidence="3">
    <location>
        <position position="188"/>
    </location>
</feature>
<dbReference type="RefSeq" id="WP_093077674.1">
    <property type="nucleotide sequence ID" value="NZ_FNBE01000003.1"/>
</dbReference>
<name>A0A1G7HP49_PSEOR</name>
<gene>
    <name evidence="6" type="ORF">SAMN05216377_10377</name>
</gene>
<reference evidence="6 7" key="1">
    <citation type="submission" date="2016-10" db="EMBL/GenBank/DDBJ databases">
        <authorList>
            <person name="de Groot N.N."/>
        </authorList>
    </citation>
    <scope>NUCLEOTIDE SEQUENCE [LARGE SCALE GENOMIC DNA]</scope>
    <source>
        <strain evidence="6 7">CGMCC 4.3143</strain>
    </source>
</reference>
<dbReference type="PANTHER" id="PTHR30244:SF36">
    <property type="entry name" value="3-OXO-GLUCOSE-6-PHOSPHATE:GLUTAMATE AMINOTRANSFERASE"/>
    <property type="match status" value="1"/>
</dbReference>
<dbReference type="PIRSF" id="PIRSF000390">
    <property type="entry name" value="PLP_StrS"/>
    <property type="match status" value="1"/>
</dbReference>
<proteinExistence type="inferred from homology"/>
<dbReference type="Pfam" id="PF01041">
    <property type="entry name" value="DegT_DnrJ_EryC1"/>
    <property type="match status" value="1"/>
</dbReference>
<evidence type="ECO:0000256" key="1">
    <source>
        <dbReference type="ARBA" id="ARBA00022898"/>
    </source>
</evidence>
<keyword evidence="1 4" id="KW-0663">Pyridoxal phosphate</keyword>
<evidence type="ECO:0000313" key="7">
    <source>
        <dbReference type="Proteomes" id="UP000198967"/>
    </source>
</evidence>